<dbReference type="SUPFAM" id="SSF52540">
    <property type="entry name" value="P-loop containing nucleoside triphosphate hydrolases"/>
    <property type="match status" value="1"/>
</dbReference>
<sequence>KYWCVVEACCLKDDLRILPEGDSTQVGPKGINLSGGQKARIALARACYSDADVFLLDCPFASVDA</sequence>
<dbReference type="AlphaFoldDB" id="H3G6T7"/>
<dbReference type="Pfam" id="PF00005">
    <property type="entry name" value="ABC_tran"/>
    <property type="match status" value="1"/>
</dbReference>
<dbReference type="GO" id="GO:0005524">
    <property type="term" value="F:ATP binding"/>
    <property type="evidence" value="ECO:0007669"/>
    <property type="project" value="UniProtKB-KW"/>
</dbReference>
<dbReference type="GO" id="GO:0016887">
    <property type="term" value="F:ATP hydrolysis activity"/>
    <property type="evidence" value="ECO:0007669"/>
    <property type="project" value="InterPro"/>
</dbReference>
<dbReference type="GO" id="GO:0012505">
    <property type="term" value="C:endomembrane system"/>
    <property type="evidence" value="ECO:0007669"/>
    <property type="project" value="UniProtKB-SubCell"/>
</dbReference>
<protein>
    <recommendedName>
        <fullName evidence="5">ABC transporter domain-containing protein</fullName>
    </recommendedName>
</protein>
<feature type="domain" description="ABC transporter" evidence="5">
    <location>
        <begin position="22"/>
        <end position="60"/>
    </location>
</feature>
<dbReference type="InterPro" id="IPR050173">
    <property type="entry name" value="ABC_transporter_C-like"/>
</dbReference>
<dbReference type="InterPro" id="IPR003439">
    <property type="entry name" value="ABC_transporter-like_ATP-bd"/>
</dbReference>
<evidence type="ECO:0000256" key="1">
    <source>
        <dbReference type="ARBA" id="ARBA00004127"/>
    </source>
</evidence>
<dbReference type="PANTHER" id="PTHR24223:SF443">
    <property type="entry name" value="MULTIDRUG-RESISTANCE LIKE PROTEIN 1, ISOFORM I"/>
    <property type="match status" value="1"/>
</dbReference>
<proteinExistence type="predicted"/>
<evidence type="ECO:0000256" key="3">
    <source>
        <dbReference type="ARBA" id="ARBA00022741"/>
    </source>
</evidence>
<keyword evidence="3" id="KW-0547">Nucleotide-binding</keyword>
<dbReference type="Gene3D" id="3.40.50.300">
    <property type="entry name" value="P-loop containing nucleotide triphosphate hydrolases"/>
    <property type="match status" value="1"/>
</dbReference>
<dbReference type="InterPro" id="IPR027417">
    <property type="entry name" value="P-loop_NTPase"/>
</dbReference>
<reference evidence="6" key="2">
    <citation type="submission" date="2015-06" db="UniProtKB">
        <authorList>
            <consortium name="EnsemblProtists"/>
        </authorList>
    </citation>
    <scope>IDENTIFICATION</scope>
    <source>
        <strain evidence="6">Pr102</strain>
    </source>
</reference>
<keyword evidence="4" id="KW-0067">ATP-binding</keyword>
<evidence type="ECO:0000256" key="2">
    <source>
        <dbReference type="ARBA" id="ARBA00022737"/>
    </source>
</evidence>
<evidence type="ECO:0000313" key="7">
    <source>
        <dbReference type="Proteomes" id="UP000005238"/>
    </source>
</evidence>
<keyword evidence="7" id="KW-1185">Reference proteome</keyword>
<dbReference type="PANTHER" id="PTHR24223">
    <property type="entry name" value="ATP-BINDING CASSETTE SUB-FAMILY C"/>
    <property type="match status" value="1"/>
</dbReference>
<evidence type="ECO:0000313" key="6">
    <source>
        <dbReference type="EnsemblProtists" id="Phyra47817"/>
    </source>
</evidence>
<comment type="subcellular location">
    <subcellularLocation>
        <location evidence="1">Endomembrane system</location>
        <topology evidence="1">Multi-pass membrane protein</topology>
    </subcellularLocation>
</comment>
<dbReference type="STRING" id="164328.H3G6T7"/>
<keyword evidence="2" id="KW-0677">Repeat</keyword>
<dbReference type="eggNOG" id="KOG0054">
    <property type="taxonomic scope" value="Eukaryota"/>
</dbReference>
<organism evidence="6 7">
    <name type="scientific">Phytophthora ramorum</name>
    <name type="common">Sudden oak death agent</name>
    <dbReference type="NCBI Taxonomy" id="164328"/>
    <lineage>
        <taxon>Eukaryota</taxon>
        <taxon>Sar</taxon>
        <taxon>Stramenopiles</taxon>
        <taxon>Oomycota</taxon>
        <taxon>Peronosporomycetes</taxon>
        <taxon>Peronosporales</taxon>
        <taxon>Peronosporaceae</taxon>
        <taxon>Phytophthora</taxon>
    </lineage>
</organism>
<dbReference type="EMBL" id="DS566032">
    <property type="status" value="NOT_ANNOTATED_CDS"/>
    <property type="molecule type" value="Genomic_DNA"/>
</dbReference>
<evidence type="ECO:0000259" key="5">
    <source>
        <dbReference type="Pfam" id="PF00005"/>
    </source>
</evidence>
<dbReference type="Proteomes" id="UP000005238">
    <property type="component" value="Unassembled WGS sequence"/>
</dbReference>
<accession>H3G6T7</accession>
<name>H3G6T7_PHYRM</name>
<dbReference type="EnsemblProtists" id="Phyra47817">
    <property type="protein sequence ID" value="Phyra47817"/>
    <property type="gene ID" value="Phyra47817"/>
</dbReference>
<dbReference type="HOGENOM" id="CLU_180489_2_0_1"/>
<dbReference type="InParanoid" id="H3G6T7"/>
<reference evidence="7" key="1">
    <citation type="journal article" date="2006" name="Science">
        <title>Phytophthora genome sequences uncover evolutionary origins and mechanisms of pathogenesis.</title>
        <authorList>
            <person name="Tyler B.M."/>
            <person name="Tripathy S."/>
            <person name="Zhang X."/>
            <person name="Dehal P."/>
            <person name="Jiang R.H."/>
            <person name="Aerts A."/>
            <person name="Arredondo F.D."/>
            <person name="Baxter L."/>
            <person name="Bensasson D."/>
            <person name="Beynon J.L."/>
            <person name="Chapman J."/>
            <person name="Damasceno C.M."/>
            <person name="Dorrance A.E."/>
            <person name="Dou D."/>
            <person name="Dickerman A.W."/>
            <person name="Dubchak I.L."/>
            <person name="Garbelotto M."/>
            <person name="Gijzen M."/>
            <person name="Gordon S.G."/>
            <person name="Govers F."/>
            <person name="Grunwald N.J."/>
            <person name="Huang W."/>
            <person name="Ivors K.L."/>
            <person name="Jones R.W."/>
            <person name="Kamoun S."/>
            <person name="Krampis K."/>
            <person name="Lamour K.H."/>
            <person name="Lee M.K."/>
            <person name="McDonald W.H."/>
            <person name="Medina M."/>
            <person name="Meijer H.J."/>
            <person name="Nordberg E.K."/>
            <person name="Maclean D.J."/>
            <person name="Ospina-Giraldo M.D."/>
            <person name="Morris P.F."/>
            <person name="Phuntumart V."/>
            <person name="Putnam N.H."/>
            <person name="Rash S."/>
            <person name="Rose J.K."/>
            <person name="Sakihama Y."/>
            <person name="Salamov A.A."/>
            <person name="Savidor A."/>
            <person name="Scheuring C.F."/>
            <person name="Smith B.M."/>
            <person name="Sobral B.W."/>
            <person name="Terry A."/>
            <person name="Torto-Alalibo T.A."/>
            <person name="Win J."/>
            <person name="Xu Z."/>
            <person name="Zhang H."/>
            <person name="Grigoriev I.V."/>
            <person name="Rokhsar D.S."/>
            <person name="Boore J.L."/>
        </authorList>
    </citation>
    <scope>NUCLEOTIDE SEQUENCE [LARGE SCALE GENOMIC DNA]</scope>
    <source>
        <strain evidence="7">Pr102</strain>
    </source>
</reference>
<evidence type="ECO:0000256" key="4">
    <source>
        <dbReference type="ARBA" id="ARBA00022840"/>
    </source>
</evidence>